<dbReference type="InterPro" id="IPR036890">
    <property type="entry name" value="HATPase_C_sf"/>
</dbReference>
<dbReference type="InterPro" id="IPR003594">
    <property type="entry name" value="HATPase_dom"/>
</dbReference>
<dbReference type="Proteomes" id="UP000294547">
    <property type="component" value="Unassembled WGS sequence"/>
</dbReference>
<dbReference type="SUPFAM" id="SSF55874">
    <property type="entry name" value="ATPase domain of HSP90 chaperone/DNA topoisomerase II/histidine kinase"/>
    <property type="match status" value="1"/>
</dbReference>
<dbReference type="Gene3D" id="3.30.565.10">
    <property type="entry name" value="Histidine kinase-like ATPase, C-terminal domain"/>
    <property type="match status" value="1"/>
</dbReference>
<dbReference type="PANTHER" id="PTHR35526">
    <property type="entry name" value="ANTI-SIGMA-F FACTOR RSBW-RELATED"/>
    <property type="match status" value="1"/>
</dbReference>
<keyword evidence="3" id="KW-0808">Transferase</keyword>
<dbReference type="CDD" id="cd16936">
    <property type="entry name" value="HATPase_RsbW-like"/>
    <property type="match status" value="1"/>
</dbReference>
<evidence type="ECO:0000313" key="4">
    <source>
        <dbReference type="Proteomes" id="UP000294547"/>
    </source>
</evidence>
<evidence type="ECO:0000259" key="2">
    <source>
        <dbReference type="Pfam" id="PF13581"/>
    </source>
</evidence>
<name>A0A4R6RKM3_9HYPH</name>
<keyword evidence="4" id="KW-1185">Reference proteome</keyword>
<dbReference type="Pfam" id="PF13581">
    <property type="entry name" value="HATPase_c_2"/>
    <property type="match status" value="1"/>
</dbReference>
<dbReference type="OrthoDB" id="9792240at2"/>
<dbReference type="RefSeq" id="WP_126535916.1">
    <property type="nucleotide sequence ID" value="NZ_BSPM01000008.1"/>
</dbReference>
<keyword evidence="3" id="KW-0418">Kinase</keyword>
<feature type="domain" description="Histidine kinase/HSP90-like ATPase" evidence="2">
    <location>
        <begin position="12"/>
        <end position="135"/>
    </location>
</feature>
<dbReference type="EMBL" id="SNXY01000006">
    <property type="protein sequence ID" value="TDP87169.1"/>
    <property type="molecule type" value="Genomic_DNA"/>
</dbReference>
<keyword evidence="1" id="KW-0723">Serine/threonine-protein kinase</keyword>
<reference evidence="3 4" key="1">
    <citation type="submission" date="2019-03" db="EMBL/GenBank/DDBJ databases">
        <title>Genomic Encyclopedia of Type Strains, Phase IV (KMG-IV): sequencing the most valuable type-strain genomes for metagenomic binning, comparative biology and taxonomic classification.</title>
        <authorList>
            <person name="Goeker M."/>
        </authorList>
    </citation>
    <scope>NUCLEOTIDE SEQUENCE [LARGE SCALE GENOMIC DNA]</scope>
    <source>
        <strain evidence="3 4">DSM 102969</strain>
    </source>
</reference>
<dbReference type="InterPro" id="IPR050267">
    <property type="entry name" value="Anti-sigma-factor_SerPK"/>
</dbReference>
<dbReference type="AlphaFoldDB" id="A0A4R6RKM3"/>
<dbReference type="PANTHER" id="PTHR35526:SF6">
    <property type="entry name" value="SLR1861 PROTEIN"/>
    <property type="match status" value="1"/>
</dbReference>
<organism evidence="3 4">
    <name type="scientific">Oharaeibacter diazotrophicus</name>
    <dbReference type="NCBI Taxonomy" id="1920512"/>
    <lineage>
        <taxon>Bacteria</taxon>
        <taxon>Pseudomonadati</taxon>
        <taxon>Pseudomonadota</taxon>
        <taxon>Alphaproteobacteria</taxon>
        <taxon>Hyphomicrobiales</taxon>
        <taxon>Pleomorphomonadaceae</taxon>
        <taxon>Oharaeibacter</taxon>
    </lineage>
</organism>
<protein>
    <submittedName>
        <fullName evidence="3">Serine/threonine-protein kinase RsbW</fullName>
    </submittedName>
</protein>
<gene>
    <name evidence="3" type="ORF">EDD54_1056</name>
</gene>
<comment type="caution">
    <text evidence="3">The sequence shown here is derived from an EMBL/GenBank/DDBJ whole genome shotgun (WGS) entry which is preliminary data.</text>
</comment>
<sequence length="146" mass="15159">MAETPRTRDFEVPATLDAIPGLQGELEDFLADALAPAVAFRLAMAVEEIVANVVDHAAPADGLVRVAACVSAELVALEISDAGPAFDPFADAPAPSLDADLDDRAIGGLGVHLVRTLVDEVGYARVGERNVVRLAMRRGDAEGDAA</sequence>
<dbReference type="GO" id="GO:0004674">
    <property type="term" value="F:protein serine/threonine kinase activity"/>
    <property type="evidence" value="ECO:0007669"/>
    <property type="project" value="UniProtKB-KW"/>
</dbReference>
<accession>A0A4R6RKM3</accession>
<proteinExistence type="predicted"/>
<evidence type="ECO:0000313" key="3">
    <source>
        <dbReference type="EMBL" id="TDP87169.1"/>
    </source>
</evidence>
<evidence type="ECO:0000256" key="1">
    <source>
        <dbReference type="ARBA" id="ARBA00022527"/>
    </source>
</evidence>